<dbReference type="GO" id="GO:0004252">
    <property type="term" value="F:serine-type endopeptidase activity"/>
    <property type="evidence" value="ECO:0007669"/>
    <property type="project" value="InterPro"/>
</dbReference>
<reference evidence="2" key="1">
    <citation type="submission" date="2020-08" db="EMBL/GenBank/DDBJ databases">
        <title>Bridging the membrane lipid divide: bacteria of the FCB group superphylum have the potential to synthesize archaeal ether lipids.</title>
        <authorList>
            <person name="Villanueva L."/>
            <person name="von Meijenfeldt F.A.B."/>
            <person name="Westbye A.B."/>
            <person name="Yadav S."/>
            <person name="Hopmans E.C."/>
            <person name="Dutilh B.E."/>
            <person name="Sinninghe Damste J.S."/>
        </authorList>
    </citation>
    <scope>NUCLEOTIDE SEQUENCE</scope>
    <source>
        <strain evidence="2">NIOZ-UU159</strain>
    </source>
</reference>
<dbReference type="GO" id="GO:0051117">
    <property type="term" value="F:ATPase binding"/>
    <property type="evidence" value="ECO:0007669"/>
    <property type="project" value="TreeGrafter"/>
</dbReference>
<keyword evidence="2" id="KW-0378">Hydrolase</keyword>
<dbReference type="InterPro" id="IPR023562">
    <property type="entry name" value="ClpP/TepA"/>
</dbReference>
<gene>
    <name evidence="2" type="ORF">NIOZUU159_00261</name>
</gene>
<comment type="similarity">
    <text evidence="1">Belongs to the peptidase S14 family.</text>
</comment>
<dbReference type="Gene3D" id="3.90.226.10">
    <property type="entry name" value="2-enoyl-CoA Hydratase, Chain A, domain 1"/>
    <property type="match status" value="1"/>
</dbReference>
<protein>
    <submittedName>
        <fullName evidence="2">ATP-dependent Clp protease proteolytic subunit</fullName>
    </submittedName>
</protein>
<accession>A0A7S9SUG6</accession>
<dbReference type="GO" id="GO:0004176">
    <property type="term" value="F:ATP-dependent peptidase activity"/>
    <property type="evidence" value="ECO:0007669"/>
    <property type="project" value="InterPro"/>
</dbReference>
<dbReference type="PRINTS" id="PR00127">
    <property type="entry name" value="CLPPROTEASEP"/>
</dbReference>
<dbReference type="EMBL" id="MW030601">
    <property type="protein sequence ID" value="QPI16766.1"/>
    <property type="molecule type" value="Genomic_DNA"/>
</dbReference>
<sequence length="191" mass="21600">MEEEDDAIAKINESNIYILNNHIYFSDNITSKSAFQLCKQLRILETSLKMEAIATKVDPEIYLHLTTDGGCVSSAFSIIDCMNNLKIPVNTVIDGDVSSAGTIISIHGDKRYIGENAYVLVHELRSGCWGKLAYINDTYKNCVKIQDHINRIYLTKTKINKKMLNNLLIKDIQFNAEESIKMGLADEIYKD</sequence>
<dbReference type="Pfam" id="PF00574">
    <property type="entry name" value="CLP_protease"/>
    <property type="match status" value="1"/>
</dbReference>
<dbReference type="GO" id="GO:0009368">
    <property type="term" value="C:endopeptidase Clp complex"/>
    <property type="evidence" value="ECO:0007669"/>
    <property type="project" value="TreeGrafter"/>
</dbReference>
<dbReference type="InterPro" id="IPR029045">
    <property type="entry name" value="ClpP/crotonase-like_dom_sf"/>
</dbReference>
<organism evidence="2">
    <name type="scientific">Virus NIOZ-UU159</name>
    <dbReference type="NCBI Taxonomy" id="2763270"/>
    <lineage>
        <taxon>Viruses</taxon>
    </lineage>
</organism>
<keyword evidence="2" id="KW-0645">Protease</keyword>
<dbReference type="GO" id="GO:0006515">
    <property type="term" value="P:protein quality control for misfolded or incompletely synthesized proteins"/>
    <property type="evidence" value="ECO:0007669"/>
    <property type="project" value="TreeGrafter"/>
</dbReference>
<dbReference type="InterPro" id="IPR001907">
    <property type="entry name" value="ClpP"/>
</dbReference>
<dbReference type="SUPFAM" id="SSF52096">
    <property type="entry name" value="ClpP/crotonase"/>
    <property type="match status" value="1"/>
</dbReference>
<evidence type="ECO:0000313" key="2">
    <source>
        <dbReference type="EMBL" id="QPI16766.1"/>
    </source>
</evidence>
<dbReference type="PANTHER" id="PTHR10381:SF11">
    <property type="entry name" value="ATP-DEPENDENT CLP PROTEASE PROTEOLYTIC SUBUNIT, MITOCHONDRIAL"/>
    <property type="match status" value="1"/>
</dbReference>
<name>A0A7S9SUG6_9VIRU</name>
<dbReference type="PANTHER" id="PTHR10381">
    <property type="entry name" value="ATP-DEPENDENT CLP PROTEASE PROTEOLYTIC SUBUNIT"/>
    <property type="match status" value="1"/>
</dbReference>
<evidence type="ECO:0000256" key="1">
    <source>
        <dbReference type="ARBA" id="ARBA00007039"/>
    </source>
</evidence>
<proteinExistence type="inferred from homology"/>